<keyword evidence="1" id="KW-0732">Signal</keyword>
<dbReference type="GeneID" id="64629935"/>
<evidence type="ECO:0000256" key="1">
    <source>
        <dbReference type="SAM" id="SignalP"/>
    </source>
</evidence>
<reference evidence="2" key="1">
    <citation type="journal article" date="2020" name="New Phytol.">
        <title>Comparative genomics reveals dynamic genome evolution in host specialist ectomycorrhizal fungi.</title>
        <authorList>
            <person name="Lofgren L.A."/>
            <person name="Nguyen N.H."/>
            <person name="Vilgalys R."/>
            <person name="Ruytinx J."/>
            <person name="Liao H.L."/>
            <person name="Branco S."/>
            <person name="Kuo A."/>
            <person name="LaButti K."/>
            <person name="Lipzen A."/>
            <person name="Andreopoulos W."/>
            <person name="Pangilinan J."/>
            <person name="Riley R."/>
            <person name="Hundley H."/>
            <person name="Na H."/>
            <person name="Barry K."/>
            <person name="Grigoriev I.V."/>
            <person name="Stajich J.E."/>
            <person name="Kennedy P.G."/>
        </authorList>
    </citation>
    <scope>NUCLEOTIDE SEQUENCE</scope>
    <source>
        <strain evidence="2">MN1</strain>
    </source>
</reference>
<keyword evidence="3" id="KW-1185">Reference proteome</keyword>
<feature type="signal peptide" evidence="1">
    <location>
        <begin position="1"/>
        <end position="21"/>
    </location>
</feature>
<name>A0A9P7JCR4_9AGAM</name>
<comment type="caution">
    <text evidence="2">The sequence shown here is derived from an EMBL/GenBank/DDBJ whole genome shotgun (WGS) entry which is preliminary data.</text>
</comment>
<dbReference type="RefSeq" id="XP_041192039.1">
    <property type="nucleotide sequence ID" value="XM_041335918.1"/>
</dbReference>
<accession>A0A9P7JCR4</accession>
<gene>
    <name evidence="2" type="ORF">BJ212DRAFT_1361531</name>
</gene>
<organism evidence="2 3">
    <name type="scientific">Suillus subaureus</name>
    <dbReference type="NCBI Taxonomy" id="48587"/>
    <lineage>
        <taxon>Eukaryota</taxon>
        <taxon>Fungi</taxon>
        <taxon>Dikarya</taxon>
        <taxon>Basidiomycota</taxon>
        <taxon>Agaricomycotina</taxon>
        <taxon>Agaricomycetes</taxon>
        <taxon>Agaricomycetidae</taxon>
        <taxon>Boletales</taxon>
        <taxon>Suillineae</taxon>
        <taxon>Suillaceae</taxon>
        <taxon>Suillus</taxon>
    </lineage>
</organism>
<dbReference type="AlphaFoldDB" id="A0A9P7JCR4"/>
<feature type="chain" id="PRO_5040145109" evidence="1">
    <location>
        <begin position="22"/>
        <end position="61"/>
    </location>
</feature>
<sequence>MRYFFLTFIVALTASMMSVTARRPTCSQLDGYCVKNSDCCDSSNTCGANQCFCFRIGAVVD</sequence>
<dbReference type="Proteomes" id="UP000807769">
    <property type="component" value="Unassembled WGS sequence"/>
</dbReference>
<evidence type="ECO:0000313" key="3">
    <source>
        <dbReference type="Proteomes" id="UP000807769"/>
    </source>
</evidence>
<dbReference type="EMBL" id="JABBWG010000020">
    <property type="protein sequence ID" value="KAG1814703.1"/>
    <property type="molecule type" value="Genomic_DNA"/>
</dbReference>
<proteinExistence type="predicted"/>
<evidence type="ECO:0000313" key="2">
    <source>
        <dbReference type="EMBL" id="KAG1814703.1"/>
    </source>
</evidence>
<dbReference type="OrthoDB" id="2682813at2759"/>
<protein>
    <submittedName>
        <fullName evidence="2">Uncharacterized protein</fullName>
    </submittedName>
</protein>